<dbReference type="PANTHER" id="PTHR43179">
    <property type="entry name" value="RHAMNOSYLTRANSFERASE WBBL"/>
    <property type="match status" value="1"/>
</dbReference>
<organism evidence="2">
    <name type="scientific">freshwater metagenome</name>
    <dbReference type="NCBI Taxonomy" id="449393"/>
    <lineage>
        <taxon>unclassified sequences</taxon>
        <taxon>metagenomes</taxon>
        <taxon>ecological metagenomes</taxon>
    </lineage>
</organism>
<evidence type="ECO:0000313" key="2">
    <source>
        <dbReference type="EMBL" id="CAB4999027.1"/>
    </source>
</evidence>
<dbReference type="InterPro" id="IPR029044">
    <property type="entry name" value="Nucleotide-diphossugar_trans"/>
</dbReference>
<protein>
    <submittedName>
        <fullName evidence="2">Unannotated protein</fullName>
    </submittedName>
</protein>
<dbReference type="PANTHER" id="PTHR43179:SF7">
    <property type="entry name" value="RHAMNOSYLTRANSFERASE WBBL"/>
    <property type="match status" value="1"/>
</dbReference>
<dbReference type="GO" id="GO:0016757">
    <property type="term" value="F:glycosyltransferase activity"/>
    <property type="evidence" value="ECO:0007669"/>
    <property type="project" value="UniProtKB-KW"/>
</dbReference>
<reference evidence="2" key="1">
    <citation type="submission" date="2020-05" db="EMBL/GenBank/DDBJ databases">
        <authorList>
            <person name="Chiriac C."/>
            <person name="Salcher M."/>
            <person name="Ghai R."/>
            <person name="Kavagutti S V."/>
        </authorList>
    </citation>
    <scope>NUCLEOTIDE SEQUENCE</scope>
</reference>
<dbReference type="AlphaFoldDB" id="A0A6J7P122"/>
<evidence type="ECO:0000259" key="1">
    <source>
        <dbReference type="Pfam" id="PF00535"/>
    </source>
</evidence>
<dbReference type="InterPro" id="IPR001173">
    <property type="entry name" value="Glyco_trans_2-like"/>
</dbReference>
<name>A0A6J7P122_9ZZZZ</name>
<dbReference type="Gene3D" id="3.90.550.10">
    <property type="entry name" value="Spore Coat Polysaccharide Biosynthesis Protein SpsA, Chain A"/>
    <property type="match status" value="2"/>
</dbReference>
<sequence>MSEKNLLIKAKRRAGRIKRWLKRKMWERNIGKQYQAWLAEAALATTGSVDNAIAIAVVVPVFNPPVSYLDECLSSVLNQSAQHWQLVVSDDGSTDAEVVKYLDEFTTRHAGDARVVVLRNTNGGISTACNRGIAAVTNDYFGWLDHDDALDRRCFAEFSATIEGQLAAGNAVDIVYSDEDKIDTRGNHFELYAKPDFSPELLLTQMYLCHFTVFRKEIVEAIGGFRTEMDGAQDFDVALRLLPNLHNVVHIPKPLYHWRAWSGSTALTIDAKPWAQQSTARAQQEYLNRTFGDEVGVGGSALPSKVPGLNAVHPRIKADHLVSVIIPTIGTPNQAATGRFVDDAVASLRAMESQAQLEIIVVTTGDIAPVLGADKQVVYRTESFNFSEAINTGRSAATGDYLFLLNDDTTAFEPDPITRLLELGQIDGVGITGCKLSYPDGRLQHAGMVLLPSGPTHVWISKPAKEPGYFGSVLTPRNYSAVTAAAMLVRTSVFDDLGGFDTEFAKDFNDVDFCLRARAAGYRVAWTPYAHFTHYEGATMARKKPDPAEQALFSKRWAESCALDPYYSSALNPNLQRSYEAL</sequence>
<accession>A0A6J7P122</accession>
<dbReference type="EMBL" id="CAFBPA010000037">
    <property type="protein sequence ID" value="CAB4999027.1"/>
    <property type="molecule type" value="Genomic_DNA"/>
</dbReference>
<feature type="domain" description="Glycosyltransferase 2-like" evidence="1">
    <location>
        <begin position="57"/>
        <end position="222"/>
    </location>
</feature>
<proteinExistence type="predicted"/>
<dbReference type="Pfam" id="PF00535">
    <property type="entry name" value="Glycos_transf_2"/>
    <property type="match status" value="1"/>
</dbReference>
<dbReference type="Pfam" id="PF13641">
    <property type="entry name" value="Glyco_tranf_2_3"/>
    <property type="match status" value="1"/>
</dbReference>
<dbReference type="SUPFAM" id="SSF53448">
    <property type="entry name" value="Nucleotide-diphospho-sugar transferases"/>
    <property type="match status" value="2"/>
</dbReference>
<gene>
    <name evidence="2" type="ORF">UFOPK4043_00369</name>
</gene>